<sequence>VNGPRQWGPVLANSQGRTLQRVIPVTN</sequence>
<accession>A0A381XDJ2</accession>
<dbReference type="AlphaFoldDB" id="A0A381XDJ2"/>
<proteinExistence type="predicted"/>
<feature type="non-terminal residue" evidence="1">
    <location>
        <position position="1"/>
    </location>
</feature>
<protein>
    <submittedName>
        <fullName evidence="1">Uncharacterized protein</fullName>
    </submittedName>
</protein>
<organism evidence="1">
    <name type="scientific">marine metagenome</name>
    <dbReference type="NCBI Taxonomy" id="408172"/>
    <lineage>
        <taxon>unclassified sequences</taxon>
        <taxon>metagenomes</taxon>
        <taxon>ecological metagenomes</taxon>
    </lineage>
</organism>
<gene>
    <name evidence="1" type="ORF">METZ01_LOCUS115436</name>
</gene>
<evidence type="ECO:0000313" key="1">
    <source>
        <dbReference type="EMBL" id="SVA62582.1"/>
    </source>
</evidence>
<dbReference type="EMBL" id="UINC01014721">
    <property type="protein sequence ID" value="SVA62582.1"/>
    <property type="molecule type" value="Genomic_DNA"/>
</dbReference>
<name>A0A381XDJ2_9ZZZZ</name>
<feature type="non-terminal residue" evidence="1">
    <location>
        <position position="27"/>
    </location>
</feature>
<reference evidence="1" key="1">
    <citation type="submission" date="2018-05" db="EMBL/GenBank/DDBJ databases">
        <authorList>
            <person name="Lanie J.A."/>
            <person name="Ng W.-L."/>
            <person name="Kazmierczak K.M."/>
            <person name="Andrzejewski T.M."/>
            <person name="Davidsen T.M."/>
            <person name="Wayne K.J."/>
            <person name="Tettelin H."/>
            <person name="Glass J.I."/>
            <person name="Rusch D."/>
            <person name="Podicherti R."/>
            <person name="Tsui H.-C.T."/>
            <person name="Winkler M.E."/>
        </authorList>
    </citation>
    <scope>NUCLEOTIDE SEQUENCE</scope>
</reference>